<dbReference type="VEuPathDB" id="VectorBase:AALB20_035538"/>
<protein>
    <submittedName>
        <fullName evidence="1">Uncharacterized protein</fullName>
    </submittedName>
</protein>
<dbReference type="KEGG" id="aali:118467438"/>
<dbReference type="EnsemblMetazoa" id="AALB010099-RA">
    <property type="protein sequence ID" value="AALB010099-PA"/>
    <property type="gene ID" value="AALB010099"/>
</dbReference>
<dbReference type="OrthoDB" id="6340809at2759"/>
<reference evidence="1" key="2">
    <citation type="submission" date="2022-08" db="UniProtKB">
        <authorList>
            <consortium name="EnsemblMetazoa"/>
        </authorList>
    </citation>
    <scope>IDENTIFICATION</scope>
    <source>
        <strain evidence="1">STECLA/ALBI9_A</strain>
    </source>
</reference>
<evidence type="ECO:0000313" key="1">
    <source>
        <dbReference type="EnsemblMetazoa" id="AALB010099-PA"/>
    </source>
</evidence>
<dbReference type="Proteomes" id="UP000069272">
    <property type="component" value="Chromosome 3R"/>
</dbReference>
<dbReference type="GeneID" id="118467438"/>
<reference evidence="1 2" key="1">
    <citation type="journal article" date="2017" name="G3 (Bethesda)">
        <title>The Physical Genome Mapping of Anopheles albimanus Corrected Scaffold Misassemblies and Identified Interarm Rearrangements in Genus Anopheles.</title>
        <authorList>
            <person name="Artemov G.N."/>
            <person name="Peery A.N."/>
            <person name="Jiang X."/>
            <person name="Tu Z."/>
            <person name="Stegniy V.N."/>
            <person name="Sharakhova M.V."/>
            <person name="Sharakhov I.V."/>
        </authorList>
    </citation>
    <scope>NUCLEOTIDE SEQUENCE [LARGE SCALE GENOMIC DNA]</scope>
    <source>
        <strain evidence="1 2">ALBI9_A</strain>
    </source>
</reference>
<evidence type="ECO:0000313" key="2">
    <source>
        <dbReference type="Proteomes" id="UP000069272"/>
    </source>
</evidence>
<dbReference type="RefSeq" id="XP_035793836.1">
    <property type="nucleotide sequence ID" value="XM_035937943.1"/>
</dbReference>
<sequence length="110" mass="12435">MAHKMKYFSNILLMALVVLSVVHLTRQASVSLQVLSRAERSTSNHTLEKKCETNSPCGWAIYSTVTRFIEKFEKNTCDCPKPLLCIRTEDDITTGTYVYRCREGNNGIAS</sequence>
<accession>A0A182FU64</accession>
<keyword evidence="2" id="KW-1185">Reference proteome</keyword>
<name>A0A182FU64_ANOAL</name>
<dbReference type="VEuPathDB" id="VectorBase:AALB010099"/>
<dbReference type="AlphaFoldDB" id="A0A182FU64"/>
<proteinExistence type="predicted"/>
<organism evidence="1 2">
    <name type="scientific">Anopheles albimanus</name>
    <name type="common">New world malaria mosquito</name>
    <dbReference type="NCBI Taxonomy" id="7167"/>
    <lineage>
        <taxon>Eukaryota</taxon>
        <taxon>Metazoa</taxon>
        <taxon>Ecdysozoa</taxon>
        <taxon>Arthropoda</taxon>
        <taxon>Hexapoda</taxon>
        <taxon>Insecta</taxon>
        <taxon>Pterygota</taxon>
        <taxon>Neoptera</taxon>
        <taxon>Endopterygota</taxon>
        <taxon>Diptera</taxon>
        <taxon>Nematocera</taxon>
        <taxon>Culicoidea</taxon>
        <taxon>Culicidae</taxon>
        <taxon>Anophelinae</taxon>
        <taxon>Anopheles</taxon>
    </lineage>
</organism>